<dbReference type="EMBL" id="CAMAPF010000919">
    <property type="protein sequence ID" value="CAH9121152.1"/>
    <property type="molecule type" value="Genomic_DNA"/>
</dbReference>
<gene>
    <name evidence="1" type="ORF">CEPIT_LOCUS23477</name>
</gene>
<proteinExistence type="predicted"/>
<keyword evidence="2" id="KW-1185">Reference proteome</keyword>
<evidence type="ECO:0000313" key="1">
    <source>
        <dbReference type="EMBL" id="CAH9121152.1"/>
    </source>
</evidence>
<dbReference type="AlphaFoldDB" id="A0AAV0EGE3"/>
<dbReference type="Proteomes" id="UP001152523">
    <property type="component" value="Unassembled WGS sequence"/>
</dbReference>
<sequence>MSSSRFEAFRLLKTMLQFPAEFKLVQAENLVAHASYKYVFGKTIMEMVKKVLPVKSKESLVDEILRDLEKVEHGVQQLLEIYRKEQQSAEKGDDDDEKEEGN</sequence>
<organism evidence="1 2">
    <name type="scientific">Cuscuta epithymum</name>
    <dbReference type="NCBI Taxonomy" id="186058"/>
    <lineage>
        <taxon>Eukaryota</taxon>
        <taxon>Viridiplantae</taxon>
        <taxon>Streptophyta</taxon>
        <taxon>Embryophyta</taxon>
        <taxon>Tracheophyta</taxon>
        <taxon>Spermatophyta</taxon>
        <taxon>Magnoliopsida</taxon>
        <taxon>eudicotyledons</taxon>
        <taxon>Gunneridae</taxon>
        <taxon>Pentapetalae</taxon>
        <taxon>asterids</taxon>
        <taxon>lamiids</taxon>
        <taxon>Solanales</taxon>
        <taxon>Convolvulaceae</taxon>
        <taxon>Cuscuteae</taxon>
        <taxon>Cuscuta</taxon>
        <taxon>Cuscuta subgen. Cuscuta</taxon>
    </lineage>
</organism>
<evidence type="ECO:0000313" key="2">
    <source>
        <dbReference type="Proteomes" id="UP001152523"/>
    </source>
</evidence>
<comment type="caution">
    <text evidence="1">The sequence shown here is derived from an EMBL/GenBank/DDBJ whole genome shotgun (WGS) entry which is preliminary data.</text>
</comment>
<protein>
    <submittedName>
        <fullName evidence="1">Uncharacterized protein</fullName>
    </submittedName>
</protein>
<name>A0AAV0EGE3_9ASTE</name>
<reference evidence="1" key="1">
    <citation type="submission" date="2022-07" db="EMBL/GenBank/DDBJ databases">
        <authorList>
            <person name="Macas J."/>
            <person name="Novak P."/>
            <person name="Neumann P."/>
        </authorList>
    </citation>
    <scope>NUCLEOTIDE SEQUENCE</scope>
</reference>
<accession>A0AAV0EGE3</accession>